<keyword evidence="5" id="KW-0820">tRNA-binding</keyword>
<dbReference type="InterPro" id="IPR022803">
    <property type="entry name" value="Ribosomal_uL5_dom_sf"/>
</dbReference>
<dbReference type="RefSeq" id="WP_022637224.1">
    <property type="nucleotide sequence ID" value="NZ_ASJR01000015.1"/>
</dbReference>
<dbReference type="Gene3D" id="3.30.1440.10">
    <property type="match status" value="1"/>
</dbReference>
<evidence type="ECO:0000313" key="9">
    <source>
        <dbReference type="EMBL" id="ERP31301.1"/>
    </source>
</evidence>
<dbReference type="eggNOG" id="COG0094">
    <property type="taxonomic scope" value="Bacteria"/>
</dbReference>
<keyword evidence="5" id="KW-0694">RNA-binding</keyword>
<evidence type="ECO:0000259" key="8">
    <source>
        <dbReference type="Pfam" id="PF00673"/>
    </source>
</evidence>
<comment type="subunit">
    <text evidence="5">Part of the 50S ribosomal subunit; part of the 5S rRNA/L5/L18/L25 subcomplex. Contacts the 5S rRNA and the P site tRNA. Forms a bridge to the 30S subunit in the 70S ribosome.</text>
</comment>
<dbReference type="GO" id="GO:0000049">
    <property type="term" value="F:tRNA binding"/>
    <property type="evidence" value="ECO:0007669"/>
    <property type="project" value="UniProtKB-UniRule"/>
</dbReference>
<dbReference type="FunFam" id="3.30.1440.10:FF:000001">
    <property type="entry name" value="50S ribosomal protein L5"/>
    <property type="match status" value="1"/>
</dbReference>
<evidence type="ECO:0000256" key="2">
    <source>
        <dbReference type="ARBA" id="ARBA00022980"/>
    </source>
</evidence>
<evidence type="ECO:0000256" key="4">
    <source>
        <dbReference type="ARBA" id="ARBA00035245"/>
    </source>
</evidence>
<proteinExistence type="inferred from homology"/>
<name>U7D6V7_9BACT</name>
<dbReference type="Pfam" id="PF00673">
    <property type="entry name" value="Ribosomal_L5_C"/>
    <property type="match status" value="1"/>
</dbReference>
<keyword evidence="3 5" id="KW-0687">Ribonucleoprotein</keyword>
<comment type="similarity">
    <text evidence="1 5 6">Belongs to the universal ribosomal protein uL5 family.</text>
</comment>
<evidence type="ECO:0000256" key="1">
    <source>
        <dbReference type="ARBA" id="ARBA00008553"/>
    </source>
</evidence>
<evidence type="ECO:0000313" key="10">
    <source>
        <dbReference type="Proteomes" id="UP000017148"/>
    </source>
</evidence>
<dbReference type="InterPro" id="IPR002132">
    <property type="entry name" value="Ribosomal_uL5"/>
</dbReference>
<dbReference type="PANTHER" id="PTHR11994">
    <property type="entry name" value="60S RIBOSOMAL PROTEIN L11-RELATED"/>
    <property type="match status" value="1"/>
</dbReference>
<organism evidence="9 10">
    <name type="scientific">Chitinivibrio alkaliphilus ACht1</name>
    <dbReference type="NCBI Taxonomy" id="1313304"/>
    <lineage>
        <taxon>Bacteria</taxon>
        <taxon>Pseudomonadati</taxon>
        <taxon>Fibrobacterota</taxon>
        <taxon>Chitinivibrionia</taxon>
        <taxon>Chitinivibrionales</taxon>
        <taxon>Chitinivibrionaceae</taxon>
        <taxon>Chitinivibrio</taxon>
    </lineage>
</organism>
<accession>U7D6V7</accession>
<comment type="function">
    <text evidence="5">This is 1 of the proteins that bind and probably mediate the attachment of the 5S RNA into the large ribosomal subunit, where it forms part of the central protuberance. In the 70S ribosome it contacts protein S13 of the 30S subunit (bridge B1b), connecting the 2 subunits; this bridge is implicated in subunit movement. Contacts the P site tRNA; the 5S rRNA and some of its associated proteins might help stabilize positioning of ribosome-bound tRNAs.</text>
</comment>
<feature type="domain" description="Large ribosomal subunit protein uL5 N-terminal" evidence="7">
    <location>
        <begin position="30"/>
        <end position="86"/>
    </location>
</feature>
<comment type="caution">
    <text evidence="9">The sequence shown here is derived from an EMBL/GenBank/DDBJ whole genome shotgun (WGS) entry which is preliminary data.</text>
</comment>
<dbReference type="GO" id="GO:0003735">
    <property type="term" value="F:structural constituent of ribosome"/>
    <property type="evidence" value="ECO:0007669"/>
    <property type="project" value="InterPro"/>
</dbReference>
<dbReference type="STRING" id="1313304.CALK_1790"/>
<feature type="domain" description="Large ribosomal subunit protein uL5 C-terminal" evidence="8">
    <location>
        <begin position="90"/>
        <end position="183"/>
    </location>
</feature>
<dbReference type="HAMAP" id="MF_01333_B">
    <property type="entry name" value="Ribosomal_uL5_B"/>
    <property type="match status" value="1"/>
</dbReference>
<dbReference type="InterPro" id="IPR031309">
    <property type="entry name" value="Ribosomal_uL5_C"/>
</dbReference>
<dbReference type="NCBIfam" id="NF000585">
    <property type="entry name" value="PRK00010.1"/>
    <property type="match status" value="1"/>
</dbReference>
<dbReference type="GO" id="GO:0005840">
    <property type="term" value="C:ribosome"/>
    <property type="evidence" value="ECO:0007669"/>
    <property type="project" value="UniProtKB-KW"/>
</dbReference>
<dbReference type="GO" id="GO:0006412">
    <property type="term" value="P:translation"/>
    <property type="evidence" value="ECO:0007669"/>
    <property type="project" value="UniProtKB-UniRule"/>
</dbReference>
<dbReference type="EMBL" id="ASJR01000015">
    <property type="protein sequence ID" value="ERP31301.1"/>
    <property type="molecule type" value="Genomic_DNA"/>
</dbReference>
<keyword evidence="5" id="KW-0699">rRNA-binding</keyword>
<dbReference type="InterPro" id="IPR020929">
    <property type="entry name" value="Ribosomal_uL5_CS"/>
</dbReference>
<dbReference type="InterPro" id="IPR031310">
    <property type="entry name" value="Ribosomal_uL5_N"/>
</dbReference>
<dbReference type="AlphaFoldDB" id="U7D6V7"/>
<dbReference type="GO" id="GO:0019843">
    <property type="term" value="F:rRNA binding"/>
    <property type="evidence" value="ECO:0007669"/>
    <property type="project" value="UniProtKB-UniRule"/>
</dbReference>
<dbReference type="Proteomes" id="UP000017148">
    <property type="component" value="Unassembled WGS sequence"/>
</dbReference>
<keyword evidence="10" id="KW-1185">Reference proteome</keyword>
<dbReference type="OrthoDB" id="9806626at2"/>
<dbReference type="SUPFAM" id="SSF55282">
    <property type="entry name" value="RL5-like"/>
    <property type="match status" value="1"/>
</dbReference>
<keyword evidence="2 5" id="KW-0689">Ribosomal protein</keyword>
<dbReference type="PROSITE" id="PS00358">
    <property type="entry name" value="RIBOSOMAL_L5"/>
    <property type="match status" value="1"/>
</dbReference>
<dbReference type="PATRIC" id="fig|1313304.3.peg.1705"/>
<dbReference type="Pfam" id="PF00281">
    <property type="entry name" value="Ribosomal_L5"/>
    <property type="match status" value="1"/>
</dbReference>
<reference evidence="9 10" key="1">
    <citation type="journal article" date="2013" name="Environ. Microbiol.">
        <title>Genome analysis of Chitinivibrio alkaliphilus gen. nov., sp. nov., a novel extremely haloalkaliphilic anaerobic chitinolytic bacterium from the candidate phylum Termite Group 3.</title>
        <authorList>
            <person name="Sorokin D.Y."/>
            <person name="Gumerov V.M."/>
            <person name="Rakitin A.L."/>
            <person name="Beletsky A.V."/>
            <person name="Damste J.S."/>
            <person name="Muyzer G."/>
            <person name="Mardanov A.V."/>
            <person name="Ravin N.V."/>
        </authorList>
    </citation>
    <scope>NUCLEOTIDE SEQUENCE [LARGE SCALE GENOMIC DNA]</scope>
    <source>
        <strain evidence="9 10">ACht1</strain>
    </source>
</reference>
<evidence type="ECO:0000259" key="7">
    <source>
        <dbReference type="Pfam" id="PF00281"/>
    </source>
</evidence>
<dbReference type="InterPro" id="IPR020930">
    <property type="entry name" value="Ribosomal_uL5_bac-type"/>
</dbReference>
<dbReference type="PIRSF" id="PIRSF002161">
    <property type="entry name" value="Ribosomal_L5"/>
    <property type="match status" value="1"/>
</dbReference>
<sequence>MSTVANKSRLEVAYDKDIKLALKEEIGQSSVMAVPKLDKIVVNMGVGNATQDKKLLEDALYTLTMISGQKPVVTTARKAISNFKLRVGMPIGCKVTLRGKQMYEFFDRLVSVALPRVKDFRGISPKSFDGQGNYTLGIEENIVFLEVDRDKISRIMGMDITICTTATTDNDGKALLAKMGMPFRK</sequence>
<evidence type="ECO:0000256" key="5">
    <source>
        <dbReference type="HAMAP-Rule" id="MF_01333"/>
    </source>
</evidence>
<protein>
    <recommendedName>
        <fullName evidence="4 5">Large ribosomal subunit protein uL5</fullName>
    </recommendedName>
</protein>
<dbReference type="GO" id="GO:1990904">
    <property type="term" value="C:ribonucleoprotein complex"/>
    <property type="evidence" value="ECO:0007669"/>
    <property type="project" value="UniProtKB-KW"/>
</dbReference>
<evidence type="ECO:0000256" key="3">
    <source>
        <dbReference type="ARBA" id="ARBA00023274"/>
    </source>
</evidence>
<gene>
    <name evidence="5" type="primary">rplE</name>
    <name evidence="9" type="ORF">CALK_1790</name>
</gene>
<evidence type="ECO:0000256" key="6">
    <source>
        <dbReference type="RuleBase" id="RU003930"/>
    </source>
</evidence>